<evidence type="ECO:0000313" key="2">
    <source>
        <dbReference type="EMBL" id="VVA94560.1"/>
    </source>
</evidence>
<sequence>MAIKVEQKLSCHRSGVQRGDNPRGKLTHTSSMEDARGTRRKLVGRRSTSTSSERVPGSVGDAYL</sequence>
<accession>A0A565AZQ2</accession>
<keyword evidence="3" id="KW-1185">Reference proteome</keyword>
<comment type="caution">
    <text evidence="2">The sequence shown here is derived from an EMBL/GenBank/DDBJ whole genome shotgun (WGS) entry which is preliminary data.</text>
</comment>
<feature type="region of interest" description="Disordered" evidence="1">
    <location>
        <begin position="1"/>
        <end position="64"/>
    </location>
</feature>
<evidence type="ECO:0000256" key="1">
    <source>
        <dbReference type="SAM" id="MobiDB-lite"/>
    </source>
</evidence>
<gene>
    <name evidence="2" type="ORF">ANE_LOCUS5005</name>
</gene>
<evidence type="ECO:0000313" key="3">
    <source>
        <dbReference type="Proteomes" id="UP000489600"/>
    </source>
</evidence>
<protein>
    <submittedName>
        <fullName evidence="2">Uncharacterized protein</fullName>
    </submittedName>
</protein>
<dbReference type="Proteomes" id="UP000489600">
    <property type="component" value="Unassembled WGS sequence"/>
</dbReference>
<reference evidence="2" key="1">
    <citation type="submission" date="2019-07" db="EMBL/GenBank/DDBJ databases">
        <authorList>
            <person name="Dittberner H."/>
        </authorList>
    </citation>
    <scope>NUCLEOTIDE SEQUENCE [LARGE SCALE GENOMIC DNA]</scope>
</reference>
<proteinExistence type="predicted"/>
<dbReference type="EMBL" id="CABITT030000002">
    <property type="protein sequence ID" value="VVA94560.1"/>
    <property type="molecule type" value="Genomic_DNA"/>
</dbReference>
<dbReference type="AlphaFoldDB" id="A0A565AZQ2"/>
<organism evidence="2 3">
    <name type="scientific">Arabis nemorensis</name>
    <dbReference type="NCBI Taxonomy" id="586526"/>
    <lineage>
        <taxon>Eukaryota</taxon>
        <taxon>Viridiplantae</taxon>
        <taxon>Streptophyta</taxon>
        <taxon>Embryophyta</taxon>
        <taxon>Tracheophyta</taxon>
        <taxon>Spermatophyta</taxon>
        <taxon>Magnoliopsida</taxon>
        <taxon>eudicotyledons</taxon>
        <taxon>Gunneridae</taxon>
        <taxon>Pentapetalae</taxon>
        <taxon>rosids</taxon>
        <taxon>malvids</taxon>
        <taxon>Brassicales</taxon>
        <taxon>Brassicaceae</taxon>
        <taxon>Arabideae</taxon>
        <taxon>Arabis</taxon>
    </lineage>
</organism>
<name>A0A565AZQ2_9BRAS</name>